<comment type="caution">
    <text evidence="1">The sequence shown here is derived from an EMBL/GenBank/DDBJ whole genome shotgun (WGS) entry which is preliminary data.</text>
</comment>
<evidence type="ECO:0000313" key="1">
    <source>
        <dbReference type="EMBL" id="GLS24444.1"/>
    </source>
</evidence>
<protein>
    <recommendedName>
        <fullName evidence="3">Cytochrome c domain-containing protein</fullName>
    </recommendedName>
</protein>
<dbReference type="AlphaFoldDB" id="A0AA37T1M9"/>
<reference evidence="1 2" key="1">
    <citation type="journal article" date="2014" name="Int. J. Syst. Evol. Microbiol.">
        <title>Complete genome sequence of Corynebacterium casei LMG S-19264T (=DSM 44701T), isolated from a smear-ripened cheese.</title>
        <authorList>
            <consortium name="US DOE Joint Genome Institute (JGI-PGF)"/>
            <person name="Walter F."/>
            <person name="Albersmeier A."/>
            <person name="Kalinowski J."/>
            <person name="Ruckert C."/>
        </authorList>
    </citation>
    <scope>NUCLEOTIDE SEQUENCE [LARGE SCALE GENOMIC DNA]</scope>
    <source>
        <strain evidence="1 2">NBRC 110095</strain>
    </source>
</reference>
<gene>
    <name evidence="1" type="ORF">GCM10007877_01550</name>
</gene>
<evidence type="ECO:0008006" key="3">
    <source>
        <dbReference type="Google" id="ProtNLM"/>
    </source>
</evidence>
<dbReference type="InterPro" id="IPR051395">
    <property type="entry name" value="Cytochrome_c_Peroxidase/MauG"/>
</dbReference>
<name>A0AA37T1M9_9GAMM</name>
<dbReference type="GO" id="GO:0020037">
    <property type="term" value="F:heme binding"/>
    <property type="evidence" value="ECO:0007669"/>
    <property type="project" value="InterPro"/>
</dbReference>
<dbReference type="GO" id="GO:0004130">
    <property type="term" value="F:cytochrome-c peroxidase activity"/>
    <property type="evidence" value="ECO:0007669"/>
    <property type="project" value="TreeGrafter"/>
</dbReference>
<dbReference type="Gene3D" id="1.10.760.10">
    <property type="entry name" value="Cytochrome c-like domain"/>
    <property type="match status" value="1"/>
</dbReference>
<dbReference type="SUPFAM" id="SSF46626">
    <property type="entry name" value="Cytochrome c"/>
    <property type="match status" value="1"/>
</dbReference>
<accession>A0AA37T1M9</accession>
<sequence>MKGGAGCSACHNGALFSDGDYHVVAFPQIGHGKGDADALGGDTDDWGRARETGENTDRYRFRTPSLLNIATTAPYGHAGSYESLNDVLSHYNNPRGAIEDYFANNTLCQLDQFAAIENCQNLYPASESNSLSALDQLARERNNGTSRFANAGLNREERQAMIAFLNALTDPCVENDACMAPWVARTEDDHDDQLLEAIDQEGRAL</sequence>
<dbReference type="InterPro" id="IPR036909">
    <property type="entry name" value="Cyt_c-like_dom_sf"/>
</dbReference>
<dbReference type="EMBL" id="BSPD01000005">
    <property type="protein sequence ID" value="GLS24444.1"/>
    <property type="molecule type" value="Genomic_DNA"/>
</dbReference>
<dbReference type="RefSeq" id="WP_232595684.1">
    <property type="nucleotide sequence ID" value="NZ_BSPD01000005.1"/>
</dbReference>
<dbReference type="PANTHER" id="PTHR30600">
    <property type="entry name" value="CYTOCHROME C PEROXIDASE-RELATED"/>
    <property type="match status" value="1"/>
</dbReference>
<dbReference type="GO" id="GO:0009055">
    <property type="term" value="F:electron transfer activity"/>
    <property type="evidence" value="ECO:0007669"/>
    <property type="project" value="InterPro"/>
</dbReference>
<keyword evidence="2" id="KW-1185">Reference proteome</keyword>
<evidence type="ECO:0000313" key="2">
    <source>
        <dbReference type="Proteomes" id="UP001156870"/>
    </source>
</evidence>
<dbReference type="Proteomes" id="UP001156870">
    <property type="component" value="Unassembled WGS sequence"/>
</dbReference>
<proteinExistence type="predicted"/>
<organism evidence="1 2">
    <name type="scientific">Marinibactrum halimedae</name>
    <dbReference type="NCBI Taxonomy" id="1444977"/>
    <lineage>
        <taxon>Bacteria</taxon>
        <taxon>Pseudomonadati</taxon>
        <taxon>Pseudomonadota</taxon>
        <taxon>Gammaproteobacteria</taxon>
        <taxon>Cellvibrionales</taxon>
        <taxon>Cellvibrionaceae</taxon>
        <taxon>Marinibactrum</taxon>
    </lineage>
</organism>